<accession>A0ABP9FG68</accession>
<dbReference type="Proteomes" id="UP001501521">
    <property type="component" value="Unassembled WGS sequence"/>
</dbReference>
<evidence type="ECO:0000313" key="2">
    <source>
        <dbReference type="Proteomes" id="UP001501521"/>
    </source>
</evidence>
<evidence type="ECO:0000313" key="1">
    <source>
        <dbReference type="EMBL" id="GAA4902257.1"/>
    </source>
</evidence>
<comment type="caution">
    <text evidence="1">The sequence shown here is derived from an EMBL/GenBank/DDBJ whole genome shotgun (WGS) entry which is preliminary data.</text>
</comment>
<organism evidence="1 2">
    <name type="scientific">Tessaracoccus lubricantis</name>
    <dbReference type="NCBI Taxonomy" id="545543"/>
    <lineage>
        <taxon>Bacteria</taxon>
        <taxon>Bacillati</taxon>
        <taxon>Actinomycetota</taxon>
        <taxon>Actinomycetes</taxon>
        <taxon>Propionibacteriales</taxon>
        <taxon>Propionibacteriaceae</taxon>
        <taxon>Tessaracoccus</taxon>
    </lineage>
</organism>
<dbReference type="EMBL" id="BAABLV010000035">
    <property type="protein sequence ID" value="GAA4902257.1"/>
    <property type="molecule type" value="Genomic_DNA"/>
</dbReference>
<reference evidence="2" key="1">
    <citation type="journal article" date="2019" name="Int. J. Syst. Evol. Microbiol.">
        <title>The Global Catalogue of Microorganisms (GCM) 10K type strain sequencing project: providing services to taxonomists for standard genome sequencing and annotation.</title>
        <authorList>
            <consortium name="The Broad Institute Genomics Platform"/>
            <consortium name="The Broad Institute Genome Sequencing Center for Infectious Disease"/>
            <person name="Wu L."/>
            <person name="Ma J."/>
        </authorList>
    </citation>
    <scope>NUCLEOTIDE SEQUENCE [LARGE SCALE GENOMIC DNA]</scope>
    <source>
        <strain evidence="2">JCM 19125</strain>
    </source>
</reference>
<gene>
    <name evidence="1" type="ORF">GCM10025789_21170</name>
</gene>
<proteinExistence type="predicted"/>
<protein>
    <submittedName>
        <fullName evidence="1">Uncharacterized protein</fullName>
    </submittedName>
</protein>
<keyword evidence="2" id="KW-1185">Reference proteome</keyword>
<name>A0ABP9FG68_9ACTN</name>
<sequence length="62" mass="6435">MPAVQFDRPGMLAGAPLVAVRMVSAATAGGEGMVTAMPAMRAVAAKIPRNGLRFVIERHLSS</sequence>